<accession>A0A2M8PH46</accession>
<proteinExistence type="predicted"/>
<dbReference type="EMBL" id="PGTM01000027">
    <property type="protein sequence ID" value="PJF36863.1"/>
    <property type="molecule type" value="Genomic_DNA"/>
</dbReference>
<protein>
    <recommendedName>
        <fullName evidence="3">WXG100 family type VII secretion target</fullName>
    </recommendedName>
</protein>
<dbReference type="InterPro" id="IPR010310">
    <property type="entry name" value="T7SS_ESAT-6-like"/>
</dbReference>
<evidence type="ECO:0000313" key="2">
    <source>
        <dbReference type="Proteomes" id="UP000229681"/>
    </source>
</evidence>
<organism evidence="1 2">
    <name type="scientific">Candidatus Thermofonsia Clade 1 bacterium</name>
    <dbReference type="NCBI Taxonomy" id="2364210"/>
    <lineage>
        <taxon>Bacteria</taxon>
        <taxon>Bacillati</taxon>
        <taxon>Chloroflexota</taxon>
        <taxon>Candidatus Thermofontia</taxon>
        <taxon>Candidatus Thermofonsia Clade 1</taxon>
    </lineage>
</organism>
<dbReference type="Pfam" id="PF06013">
    <property type="entry name" value="WXG100"/>
    <property type="match status" value="1"/>
</dbReference>
<evidence type="ECO:0008006" key="3">
    <source>
        <dbReference type="Google" id="ProtNLM"/>
    </source>
</evidence>
<gene>
    <name evidence="1" type="ORF">CUN49_03270</name>
</gene>
<name>A0A2M8PH46_9CHLR</name>
<dbReference type="Gene3D" id="1.10.287.1060">
    <property type="entry name" value="ESAT-6-like"/>
    <property type="match status" value="1"/>
</dbReference>
<dbReference type="AlphaFoldDB" id="A0A2M8PH46"/>
<dbReference type="SUPFAM" id="SSF140453">
    <property type="entry name" value="EsxAB dimer-like"/>
    <property type="match status" value="1"/>
</dbReference>
<comment type="caution">
    <text evidence="1">The sequence shown here is derived from an EMBL/GenBank/DDBJ whole genome shotgun (WGS) entry which is preliminary data.</text>
</comment>
<evidence type="ECO:0000313" key="1">
    <source>
        <dbReference type="EMBL" id="PJF36863.1"/>
    </source>
</evidence>
<reference evidence="1 2" key="1">
    <citation type="submission" date="2017-11" db="EMBL/GenBank/DDBJ databases">
        <title>Evolution of Phototrophy in the Chloroflexi Phylum Driven by Horizontal Gene Transfer.</title>
        <authorList>
            <person name="Ward L.M."/>
            <person name="Hemp J."/>
            <person name="Shih P.M."/>
            <person name="Mcglynn S.E."/>
            <person name="Fischer W."/>
        </authorList>
    </citation>
    <scope>NUCLEOTIDE SEQUENCE [LARGE SCALE GENOMIC DNA]</scope>
    <source>
        <strain evidence="1">JP3_13</strain>
    </source>
</reference>
<sequence>MSGIDVQMDYELVDQMIKIFDNGAQQLQETMQAMQAVAQKMRGGALLGLGGDDFAEALEKILAPRIQKLIDKFKELAGDVKFAKDAIQRGDMTARGRFL</sequence>
<dbReference type="InterPro" id="IPR036689">
    <property type="entry name" value="ESAT-6-like_sf"/>
</dbReference>
<dbReference type="Proteomes" id="UP000229681">
    <property type="component" value="Unassembled WGS sequence"/>
</dbReference>